<evidence type="ECO:0000256" key="2">
    <source>
        <dbReference type="ARBA" id="ARBA00022448"/>
    </source>
</evidence>
<reference evidence="13 14" key="1">
    <citation type="submission" date="2018-03" db="EMBL/GenBank/DDBJ databases">
        <title>Genomic Encyclopedia of Archaeal and Bacterial Type Strains, Phase II (KMG-II): from individual species to whole genera.</title>
        <authorList>
            <person name="Goeker M."/>
        </authorList>
    </citation>
    <scope>NUCLEOTIDE SEQUENCE [LARGE SCALE GENOMIC DNA]</scope>
    <source>
        <strain evidence="13 14">DSM 29057</strain>
    </source>
</reference>
<dbReference type="Gene3D" id="2.60.40.1120">
    <property type="entry name" value="Carboxypeptidase-like, regulatory domain"/>
    <property type="match status" value="1"/>
</dbReference>
<evidence type="ECO:0000259" key="11">
    <source>
        <dbReference type="Pfam" id="PF00593"/>
    </source>
</evidence>
<keyword evidence="14" id="KW-1185">Reference proteome</keyword>
<dbReference type="Gene3D" id="2.170.130.10">
    <property type="entry name" value="TonB-dependent receptor, plug domain"/>
    <property type="match status" value="1"/>
</dbReference>
<evidence type="ECO:0000313" key="14">
    <source>
        <dbReference type="Proteomes" id="UP000241964"/>
    </source>
</evidence>
<feature type="chain" id="PRO_5015134453" evidence="10">
    <location>
        <begin position="20"/>
        <end position="930"/>
    </location>
</feature>
<evidence type="ECO:0000313" key="13">
    <source>
        <dbReference type="EMBL" id="PSL32786.1"/>
    </source>
</evidence>
<keyword evidence="10" id="KW-0732">Signal</keyword>
<keyword evidence="13" id="KW-0675">Receptor</keyword>
<dbReference type="InterPro" id="IPR008969">
    <property type="entry name" value="CarboxyPept-like_regulatory"/>
</dbReference>
<accession>A0A2P8GFN3</accession>
<dbReference type="AlphaFoldDB" id="A0A2P8GFN3"/>
<dbReference type="PROSITE" id="PS52016">
    <property type="entry name" value="TONB_DEPENDENT_REC_3"/>
    <property type="match status" value="1"/>
</dbReference>
<dbReference type="RefSeq" id="WP_106594378.1">
    <property type="nucleotide sequence ID" value="NZ_PYAS01000002.1"/>
</dbReference>
<feature type="signal peptide" evidence="10">
    <location>
        <begin position="1"/>
        <end position="19"/>
    </location>
</feature>
<keyword evidence="5 9" id="KW-0798">TonB box</keyword>
<keyword evidence="7 8" id="KW-0998">Cell outer membrane</keyword>
<dbReference type="Pfam" id="PF13715">
    <property type="entry name" value="CarbopepD_reg_2"/>
    <property type="match status" value="1"/>
</dbReference>
<dbReference type="SUPFAM" id="SSF49464">
    <property type="entry name" value="Carboxypeptidase regulatory domain-like"/>
    <property type="match status" value="1"/>
</dbReference>
<keyword evidence="3 8" id="KW-1134">Transmembrane beta strand</keyword>
<evidence type="ECO:0000256" key="9">
    <source>
        <dbReference type="RuleBase" id="RU003357"/>
    </source>
</evidence>
<evidence type="ECO:0000259" key="12">
    <source>
        <dbReference type="Pfam" id="PF07715"/>
    </source>
</evidence>
<organism evidence="13 14">
    <name type="scientific">Dyadobacter jiangsuensis</name>
    <dbReference type="NCBI Taxonomy" id="1591085"/>
    <lineage>
        <taxon>Bacteria</taxon>
        <taxon>Pseudomonadati</taxon>
        <taxon>Bacteroidota</taxon>
        <taxon>Cytophagia</taxon>
        <taxon>Cytophagales</taxon>
        <taxon>Spirosomataceae</taxon>
        <taxon>Dyadobacter</taxon>
    </lineage>
</organism>
<dbReference type="OrthoDB" id="9805434at2"/>
<sequence>MKKKLLLLLLISASFHALAQSVKGRISDEKNGAPLPGVSILVQGTNTGTVTDADGNFSLNMADGTYNIVISFIGYTPKIVPAVVSAGQSAPLNIALAESSEVLGEIVVTGSRSGGRSRIDSPVPVDIIPVSQITNSVGQVDINQILTYVAPSFQSSRQTISDGTDHIDPAQLRGLGPDQVLVLVNGKRRHQSSLVNVNGTVNRGTVGTDLNAIPATAVEKIEILRDGATAQYGSDAIAGVINIILKSRTGLSGNVSYGENVTSYDKNYIINNNKDASVNVSDGGTAQVGLNYGLKVGQKGFVNITGEYVKRGATNRTGTYTGQLFPAVDGKVVDDEVLAQRGLTRNDFDMRIGNSEVKGGGVVVNADIPLNEQLDVYAFGQYNKKKGNAAGFYRYPNGVPAAVRTNVFAVYPNGFLPEINSDVTDISAAAGIRGKLGEWRFDLSNTFGKNDFDYRITNSVNYTQAVSIANFQREFNAGGNGFSQNTINLDFGRKFDVLHGLNVALGAEQRSEKYTITAGEEASYKNYDVAAGVPAGAQVFSGFFPQNAGSHSRHSVAGYLDLEQDITKSWVLSAALRFENYSDFGNTLNYKVATRYKITDGIALRASASSGFRAPSLQQRYYAKTNTLFVTQNGQQVAQESGTFTNDSKPAEILGIPKLKQETSQSFTVGTTIQISNAFELTVDAYQIDIDDRIVLTNNFNDGGNANLKAQLAAANATTANFFSNAVDTRSRGIEGVLSYNTRFGRNQSLRAVLAGTFIQNKVKKGADGKPIIHASDILVQTKQVNTYFNREDLSRFEIASPRNKQSLTINYKAGKFGAMLRGVRFGEATYWDPTIDPDKPDAWPVNALTGQKETLDQTFGAKVVTDLALSYDVVKGIGLTIGANNVLDVYQDKHTHSGNVSSGRFVYSRRVQQMGFNGRYLFARVSFSF</sequence>
<evidence type="ECO:0000256" key="3">
    <source>
        <dbReference type="ARBA" id="ARBA00022452"/>
    </source>
</evidence>
<dbReference type="Pfam" id="PF00593">
    <property type="entry name" value="TonB_dep_Rec_b-barrel"/>
    <property type="match status" value="1"/>
</dbReference>
<proteinExistence type="inferred from homology"/>
<dbReference type="Proteomes" id="UP000241964">
    <property type="component" value="Unassembled WGS sequence"/>
</dbReference>
<keyword evidence="2 8" id="KW-0813">Transport</keyword>
<evidence type="ECO:0000256" key="1">
    <source>
        <dbReference type="ARBA" id="ARBA00004571"/>
    </source>
</evidence>
<name>A0A2P8GFN3_9BACT</name>
<comment type="similarity">
    <text evidence="8 9">Belongs to the TonB-dependent receptor family.</text>
</comment>
<dbReference type="SUPFAM" id="SSF56935">
    <property type="entry name" value="Porins"/>
    <property type="match status" value="1"/>
</dbReference>
<dbReference type="InterPro" id="IPR012910">
    <property type="entry name" value="Plug_dom"/>
</dbReference>
<comment type="caution">
    <text evidence="13">The sequence shown here is derived from an EMBL/GenBank/DDBJ whole genome shotgun (WGS) entry which is preliminary data.</text>
</comment>
<feature type="domain" description="TonB-dependent receptor-like beta-barrel" evidence="11">
    <location>
        <begin position="383"/>
        <end position="887"/>
    </location>
</feature>
<dbReference type="InterPro" id="IPR037066">
    <property type="entry name" value="Plug_dom_sf"/>
</dbReference>
<dbReference type="InterPro" id="IPR036942">
    <property type="entry name" value="Beta-barrel_TonB_sf"/>
</dbReference>
<keyword evidence="4 8" id="KW-0812">Transmembrane</keyword>
<keyword evidence="6 8" id="KW-0472">Membrane</keyword>
<comment type="subcellular location">
    <subcellularLocation>
        <location evidence="1 8">Cell outer membrane</location>
        <topology evidence="1 8">Multi-pass membrane protein</topology>
    </subcellularLocation>
</comment>
<gene>
    <name evidence="13" type="ORF">CLV60_102505</name>
</gene>
<dbReference type="InterPro" id="IPR039426">
    <property type="entry name" value="TonB-dep_rcpt-like"/>
</dbReference>
<dbReference type="PANTHER" id="PTHR47234:SF3">
    <property type="entry name" value="SECRETIN_TONB SHORT N-TERMINAL DOMAIN-CONTAINING PROTEIN"/>
    <property type="match status" value="1"/>
</dbReference>
<dbReference type="GO" id="GO:0009279">
    <property type="term" value="C:cell outer membrane"/>
    <property type="evidence" value="ECO:0007669"/>
    <property type="project" value="UniProtKB-SubCell"/>
</dbReference>
<evidence type="ECO:0000256" key="7">
    <source>
        <dbReference type="ARBA" id="ARBA00023237"/>
    </source>
</evidence>
<dbReference type="Gene3D" id="2.40.170.20">
    <property type="entry name" value="TonB-dependent receptor, beta-barrel domain"/>
    <property type="match status" value="1"/>
</dbReference>
<evidence type="ECO:0000256" key="4">
    <source>
        <dbReference type="ARBA" id="ARBA00022692"/>
    </source>
</evidence>
<evidence type="ECO:0000256" key="5">
    <source>
        <dbReference type="ARBA" id="ARBA00023077"/>
    </source>
</evidence>
<feature type="domain" description="TonB-dependent receptor plug" evidence="12">
    <location>
        <begin position="119"/>
        <end position="240"/>
    </location>
</feature>
<evidence type="ECO:0000256" key="6">
    <source>
        <dbReference type="ARBA" id="ARBA00023136"/>
    </source>
</evidence>
<dbReference type="PANTHER" id="PTHR47234">
    <property type="match status" value="1"/>
</dbReference>
<dbReference type="EMBL" id="PYAS01000002">
    <property type="protein sequence ID" value="PSL32786.1"/>
    <property type="molecule type" value="Genomic_DNA"/>
</dbReference>
<evidence type="ECO:0000256" key="8">
    <source>
        <dbReference type="PROSITE-ProRule" id="PRU01360"/>
    </source>
</evidence>
<protein>
    <submittedName>
        <fullName evidence="13">Iron complex outermembrane receptor protein</fullName>
    </submittedName>
</protein>
<evidence type="ECO:0000256" key="10">
    <source>
        <dbReference type="SAM" id="SignalP"/>
    </source>
</evidence>
<dbReference type="Pfam" id="PF07715">
    <property type="entry name" value="Plug"/>
    <property type="match status" value="1"/>
</dbReference>
<dbReference type="InterPro" id="IPR000531">
    <property type="entry name" value="Beta-barrel_TonB"/>
</dbReference>